<evidence type="ECO:0000256" key="3">
    <source>
        <dbReference type="ARBA" id="ARBA00022771"/>
    </source>
</evidence>
<evidence type="ECO:0000313" key="6">
    <source>
        <dbReference type="EMBL" id="KAH0935797.1"/>
    </source>
</evidence>
<dbReference type="EMBL" id="JAGKQM010000003">
    <property type="protein sequence ID" value="KAH0935797.1"/>
    <property type="molecule type" value="Genomic_DNA"/>
</dbReference>
<name>A0ABQ8E320_BRANA</name>
<evidence type="ECO:0000313" key="7">
    <source>
        <dbReference type="Proteomes" id="UP000824890"/>
    </source>
</evidence>
<evidence type="ECO:0000256" key="1">
    <source>
        <dbReference type="ARBA" id="ARBA00022723"/>
    </source>
</evidence>
<sequence length="1330" mass="155272">MIYLMTKHIKYSCNILPVAELIINTSISVLNIITNVITMIRIKLPTHKHPLYPTPWVRSCNGCYRESGYVKYGYRCYECTIFFHKECAESSLKINYPSHPEHPLHLVIMEKQYESKTCKLCGQKLYNMFYHCPICEFVVDTACIKNPPPDVIEHPKAHEHSLVHLNNVNYGTCDFCKLFCTRYLYKCSQCQLKFHFECSNLPLDITHTFHPKHPLKYCLTSEEHHFSDGKCRICGDVLWRRFYHCSICKFSVDVACVKNPPPLTILFSKAHDHQISLMPRIVSFNCDACGLAGDRSPYSCQQCDFMIHQSCIDLPEIININRHDHRLSRRPHLNPGSWVCGICHKKVDWSYGAYSCSICPNYAIHSNCAIRDDVWDKLELKGIPEEFQEIKPFKVIDENLIHHFSHEEHYLQLNKENITCGGNIRCEACVSPITYQAFYSCVQCDFILHNTCANLPRKKRHIYRDKPLTLVDDMTQFKCSMCSNLSSGFRYITKYVKIDVKCAALSEPIVHESHGCPLYYIYGNGKTCAACGIRSYSTIFYCDDCKFGLDPKCVVLPKTTKHWYDEHPLSLCYRVNIKGEYWCDICEESVEKYWFYKCDDCCVAFHTKCVLGEFSLLMPGRRITTYYDELIIEVMQTSPRFSPRCYYCRSRRAVPFVLKVFYPKENIFICSLKCFYVHLDLCKDLIKLPTHKHPLYPTPWVRSCNGCYRENGCTKDGYRCYECKIFFHKKCAESSLEINHPSHSEHPLHLSIPEKFSESKNCKLCGETLIYMFYHCPLCKFVVDTSCIKNPPPDVIDHPKAHEHSLVHLKHYYHGTCDFCEKKYCSRYLYKCFQCQLKFHFECSNLPLEITYPFHPKHPLKFLTREEHHFSDGKCRICGNELGRRFYNCSICKFSVDVACVKNPPPLTILFSKAHDHQISLMPRIISFNCDACGLSGDRSPYSCQQCDFMIHQSCIDLPEIINVNRHEHRLSRRLQLSPGSWICGFCHKKVDWSYGAYSCSICPNYAIHSNCAIRDDVWDKLELKGISEELQEIKPFKVIDENLIHHFSHEEHYLQLNEENITCSRNIRCEACVSPINYQAFYSCVQCDFLLHETCANLPRKKRHMYHDKPLALMVGDMMEFDCSACSQCSSGFRYNNKSFNIDVKCSTLSESIFHESHGCTLYYIYGNNKECIACGNRSYCTFYCDDCKFGLDPKCVVLPKTTKHWYDDHPLSLCYRVNTKGEYWCDICEESVEKYWFYKCDDCCVAFHTKCVLGDLSHLMPGRRIITYHDELRIEVMQTSPRFLPRCYYCRSRRAVPFVLKLFYPNQTVFACSSDCLLFTHQVCKFLY</sequence>
<evidence type="ECO:0000256" key="4">
    <source>
        <dbReference type="ARBA" id="ARBA00022833"/>
    </source>
</evidence>
<keyword evidence="2" id="KW-0677">Repeat</keyword>
<dbReference type="InterPro" id="IPR002219">
    <property type="entry name" value="PKC_DAG/PE"/>
</dbReference>
<evidence type="ECO:0000259" key="5">
    <source>
        <dbReference type="PROSITE" id="PS50081"/>
    </source>
</evidence>
<feature type="domain" description="Phorbol-ester/DAG-type" evidence="5">
    <location>
        <begin position="690"/>
        <end position="739"/>
    </location>
</feature>
<accession>A0ABQ8E320</accession>
<dbReference type="InterPro" id="IPR053192">
    <property type="entry name" value="Vacuole_Formation_Reg"/>
</dbReference>
<comment type="caution">
    <text evidence="6">The sequence shown here is derived from an EMBL/GenBank/DDBJ whole genome shotgun (WGS) entry which is preliminary data.</text>
</comment>
<keyword evidence="3" id="KW-0863">Zinc-finger</keyword>
<reference evidence="6 7" key="1">
    <citation type="submission" date="2021-05" db="EMBL/GenBank/DDBJ databases">
        <title>Genome Assembly of Synthetic Allotetraploid Brassica napus Reveals Homoeologous Exchanges between Subgenomes.</title>
        <authorList>
            <person name="Davis J.T."/>
        </authorList>
    </citation>
    <scope>NUCLEOTIDE SEQUENCE [LARGE SCALE GENOMIC DNA]</scope>
    <source>
        <strain evidence="7">cv. Da-Ae</strain>
        <tissue evidence="6">Seedling</tissue>
    </source>
</reference>
<dbReference type="InterPro" id="IPR001965">
    <property type="entry name" value="Znf_PHD"/>
</dbReference>
<dbReference type="PANTHER" id="PTHR32410">
    <property type="entry name" value="CYSTEINE/HISTIDINE-RICH C1 DOMAIN FAMILY PROTEIN"/>
    <property type="match status" value="1"/>
</dbReference>
<dbReference type="PROSITE" id="PS50081">
    <property type="entry name" value="ZF_DAG_PE_2"/>
    <property type="match status" value="2"/>
</dbReference>
<proteinExistence type="predicted"/>
<dbReference type="PANTHER" id="PTHR32410:SF192">
    <property type="entry name" value="ZINC FINGER PHD-TYPE DOMAIN-CONTAINING PROTEIN"/>
    <property type="match status" value="1"/>
</dbReference>
<feature type="domain" description="Phorbol-ester/DAG-type" evidence="5">
    <location>
        <begin position="223"/>
        <end position="264"/>
    </location>
</feature>
<keyword evidence="1" id="KW-0479">Metal-binding</keyword>
<keyword evidence="7" id="KW-1185">Reference proteome</keyword>
<dbReference type="Pfam" id="PF03107">
    <property type="entry name" value="C1_2"/>
    <property type="match status" value="12"/>
</dbReference>
<protein>
    <recommendedName>
        <fullName evidence="5">Phorbol-ester/DAG-type domain-containing protein</fullName>
    </recommendedName>
</protein>
<dbReference type="InterPro" id="IPR054483">
    <property type="entry name" value="DC1-like_CT"/>
</dbReference>
<gene>
    <name evidence="6" type="ORF">HID58_012914</name>
</gene>
<dbReference type="Proteomes" id="UP000824890">
    <property type="component" value="Unassembled WGS sequence"/>
</dbReference>
<organism evidence="6 7">
    <name type="scientific">Brassica napus</name>
    <name type="common">Rape</name>
    <dbReference type="NCBI Taxonomy" id="3708"/>
    <lineage>
        <taxon>Eukaryota</taxon>
        <taxon>Viridiplantae</taxon>
        <taxon>Streptophyta</taxon>
        <taxon>Embryophyta</taxon>
        <taxon>Tracheophyta</taxon>
        <taxon>Spermatophyta</taxon>
        <taxon>Magnoliopsida</taxon>
        <taxon>eudicotyledons</taxon>
        <taxon>Gunneridae</taxon>
        <taxon>Pentapetalae</taxon>
        <taxon>rosids</taxon>
        <taxon>malvids</taxon>
        <taxon>Brassicales</taxon>
        <taxon>Brassicaceae</taxon>
        <taxon>Brassiceae</taxon>
        <taxon>Brassica</taxon>
    </lineage>
</organism>
<dbReference type="SMART" id="SM00249">
    <property type="entry name" value="PHD"/>
    <property type="match status" value="8"/>
</dbReference>
<dbReference type="SMART" id="SM00109">
    <property type="entry name" value="C1"/>
    <property type="match status" value="9"/>
</dbReference>
<dbReference type="InterPro" id="IPR046349">
    <property type="entry name" value="C1-like_sf"/>
</dbReference>
<dbReference type="SUPFAM" id="SSF57889">
    <property type="entry name" value="Cysteine-rich domain"/>
    <property type="match status" value="10"/>
</dbReference>
<dbReference type="InterPro" id="IPR004146">
    <property type="entry name" value="DC1"/>
</dbReference>
<keyword evidence="4" id="KW-0862">Zinc</keyword>
<evidence type="ECO:0000256" key="2">
    <source>
        <dbReference type="ARBA" id="ARBA00022737"/>
    </source>
</evidence>
<dbReference type="Pfam" id="PF22926">
    <property type="entry name" value="C1-like_CT"/>
    <property type="match status" value="2"/>
</dbReference>